<organism evidence="1 2">
    <name type="scientific">Diplocarpon coronariae</name>
    <dbReference type="NCBI Taxonomy" id="2795749"/>
    <lineage>
        <taxon>Eukaryota</taxon>
        <taxon>Fungi</taxon>
        <taxon>Dikarya</taxon>
        <taxon>Ascomycota</taxon>
        <taxon>Pezizomycotina</taxon>
        <taxon>Leotiomycetes</taxon>
        <taxon>Helotiales</taxon>
        <taxon>Drepanopezizaceae</taxon>
        <taxon>Diplocarpon</taxon>
    </lineage>
</organism>
<dbReference type="InterPro" id="IPR020891">
    <property type="entry name" value="UPF0758_CS"/>
</dbReference>
<accession>A0A218ZFM8</accession>
<dbReference type="PROSITE" id="PS01302">
    <property type="entry name" value="UPF0758"/>
    <property type="match status" value="1"/>
</dbReference>
<evidence type="ECO:0000313" key="1">
    <source>
        <dbReference type="EMBL" id="OWP05956.1"/>
    </source>
</evidence>
<gene>
    <name evidence="1" type="ORF">B2J93_6280</name>
</gene>
<dbReference type="InParanoid" id="A0A218ZFM8"/>
<protein>
    <submittedName>
        <fullName evidence="1">Uncharacterized protein</fullName>
    </submittedName>
</protein>
<dbReference type="InterPro" id="IPR012340">
    <property type="entry name" value="NA-bd_OB-fold"/>
</dbReference>
<comment type="caution">
    <text evidence="1">The sequence shown here is derived from an EMBL/GenBank/DDBJ whole genome shotgun (WGS) entry which is preliminary data.</text>
</comment>
<dbReference type="EMBL" id="MZNU01000059">
    <property type="protein sequence ID" value="OWP05956.1"/>
    <property type="molecule type" value="Genomic_DNA"/>
</dbReference>
<keyword evidence="2" id="KW-1185">Reference proteome</keyword>
<dbReference type="GO" id="GO:0016233">
    <property type="term" value="P:telomere capping"/>
    <property type="evidence" value="ECO:0007669"/>
    <property type="project" value="InterPro"/>
</dbReference>
<name>A0A218ZFM8_9HELO</name>
<sequence length="138" mass="15304">MAGIQNGPVPTRLTLLSDLREFSPGSKVRFLGCVTNYSTKLGLLTLEHNHPSGNSLKAHVDVNLLISTMKSNETQIGEWVNVMGYIAPGLKKNRASTGDLDIHVQAVVLWSAKSFNLRGYEKSLDQRAIDERRRLENS</sequence>
<reference evidence="1 2" key="1">
    <citation type="submission" date="2017-04" db="EMBL/GenBank/DDBJ databases">
        <title>Draft genome sequence of Marssonina coronaria NL1: causal agent of apple blotch.</title>
        <authorList>
            <person name="Cheng Q."/>
        </authorList>
    </citation>
    <scope>NUCLEOTIDE SEQUENCE [LARGE SCALE GENOMIC DNA]</scope>
    <source>
        <strain evidence="1 2">NL1</strain>
    </source>
</reference>
<proteinExistence type="predicted"/>
<dbReference type="Proteomes" id="UP000242519">
    <property type="component" value="Unassembled WGS sequence"/>
</dbReference>
<dbReference type="InterPro" id="IPR024222">
    <property type="entry name" value="Ten1_fungal"/>
</dbReference>
<dbReference type="AlphaFoldDB" id="A0A218ZFM8"/>
<dbReference type="GO" id="GO:0043047">
    <property type="term" value="F:single-stranded telomeric DNA binding"/>
    <property type="evidence" value="ECO:0007669"/>
    <property type="project" value="InterPro"/>
</dbReference>
<dbReference type="Pfam" id="PF12658">
    <property type="entry name" value="Ten1"/>
    <property type="match status" value="1"/>
</dbReference>
<dbReference type="GO" id="GO:1990879">
    <property type="term" value="C:CST complex"/>
    <property type="evidence" value="ECO:0007669"/>
    <property type="project" value="InterPro"/>
</dbReference>
<dbReference type="Gene3D" id="2.40.50.140">
    <property type="entry name" value="Nucleic acid-binding proteins"/>
    <property type="match status" value="1"/>
</dbReference>
<dbReference type="OrthoDB" id="5275361at2759"/>
<evidence type="ECO:0000313" key="2">
    <source>
        <dbReference type="Proteomes" id="UP000242519"/>
    </source>
</evidence>